<dbReference type="SUPFAM" id="SSF57850">
    <property type="entry name" value="RING/U-box"/>
    <property type="match status" value="1"/>
</dbReference>
<evidence type="ECO:0000256" key="4">
    <source>
        <dbReference type="ARBA" id="ARBA00022723"/>
    </source>
</evidence>
<dbReference type="GO" id="GO:0061630">
    <property type="term" value="F:ubiquitin protein ligase activity"/>
    <property type="evidence" value="ECO:0007669"/>
    <property type="project" value="UniProtKB-EC"/>
</dbReference>
<evidence type="ECO:0000259" key="10">
    <source>
        <dbReference type="PROSITE" id="PS50089"/>
    </source>
</evidence>
<keyword evidence="5 8" id="KW-0863">Zinc-finger</keyword>
<dbReference type="EMBL" id="JAUIZM010000006">
    <property type="protein sequence ID" value="KAK1380104.1"/>
    <property type="molecule type" value="Genomic_DNA"/>
</dbReference>
<dbReference type="Gene3D" id="3.30.40.10">
    <property type="entry name" value="Zinc/RING finger domain, C3HC4 (zinc finger)"/>
    <property type="match status" value="1"/>
</dbReference>
<evidence type="ECO:0000256" key="5">
    <source>
        <dbReference type="ARBA" id="ARBA00022771"/>
    </source>
</evidence>
<feature type="compositionally biased region" description="Polar residues" evidence="9">
    <location>
        <begin position="296"/>
        <end position="307"/>
    </location>
</feature>
<comment type="catalytic activity">
    <reaction evidence="1">
        <text>S-ubiquitinyl-[E2 ubiquitin-conjugating enzyme]-L-cysteine + [acceptor protein]-L-lysine = [E2 ubiquitin-conjugating enzyme]-L-cysteine + N(6)-ubiquitinyl-[acceptor protein]-L-lysine.</text>
        <dbReference type="EC" id="2.3.2.27"/>
    </reaction>
</comment>
<feature type="compositionally biased region" description="Basic and acidic residues" evidence="9">
    <location>
        <begin position="311"/>
        <end position="321"/>
    </location>
</feature>
<reference evidence="11" key="1">
    <citation type="submission" date="2023-02" db="EMBL/GenBank/DDBJ databases">
        <title>Genome of toxic invasive species Heracleum sosnowskyi carries increased number of genes despite the absence of recent whole-genome duplications.</title>
        <authorList>
            <person name="Schelkunov M."/>
            <person name="Shtratnikova V."/>
            <person name="Makarenko M."/>
            <person name="Klepikova A."/>
            <person name="Omelchenko D."/>
            <person name="Novikova G."/>
            <person name="Obukhova E."/>
            <person name="Bogdanov V."/>
            <person name="Penin A."/>
            <person name="Logacheva M."/>
        </authorList>
    </citation>
    <scope>NUCLEOTIDE SEQUENCE</scope>
    <source>
        <strain evidence="11">Hsosn_3</strain>
        <tissue evidence="11">Leaf</tissue>
    </source>
</reference>
<dbReference type="EC" id="2.3.2.27" evidence="2"/>
<feature type="region of interest" description="Disordered" evidence="9">
    <location>
        <begin position="294"/>
        <end position="345"/>
    </location>
</feature>
<dbReference type="Pfam" id="PF13639">
    <property type="entry name" value="zf-RING_2"/>
    <property type="match status" value="1"/>
</dbReference>
<dbReference type="SMART" id="SM00184">
    <property type="entry name" value="RING"/>
    <property type="match status" value="1"/>
</dbReference>
<dbReference type="InterPro" id="IPR001841">
    <property type="entry name" value="Znf_RING"/>
</dbReference>
<evidence type="ECO:0000313" key="11">
    <source>
        <dbReference type="EMBL" id="KAK1380104.1"/>
    </source>
</evidence>
<reference evidence="11" key="2">
    <citation type="submission" date="2023-05" db="EMBL/GenBank/DDBJ databases">
        <authorList>
            <person name="Schelkunov M.I."/>
        </authorList>
    </citation>
    <scope>NUCLEOTIDE SEQUENCE</scope>
    <source>
        <strain evidence="11">Hsosn_3</strain>
        <tissue evidence="11">Leaf</tissue>
    </source>
</reference>
<evidence type="ECO:0000256" key="3">
    <source>
        <dbReference type="ARBA" id="ARBA00022679"/>
    </source>
</evidence>
<keyword evidence="4" id="KW-0479">Metal-binding</keyword>
<protein>
    <recommendedName>
        <fullName evidence="2">RING-type E3 ubiquitin transferase</fullName>
        <ecNumber evidence="2">2.3.2.27</ecNumber>
    </recommendedName>
</protein>
<feature type="domain" description="RING-type" evidence="10">
    <location>
        <begin position="22"/>
        <end position="63"/>
    </location>
</feature>
<keyword evidence="6" id="KW-0833">Ubl conjugation pathway</keyword>
<evidence type="ECO:0000256" key="9">
    <source>
        <dbReference type="SAM" id="MobiDB-lite"/>
    </source>
</evidence>
<feature type="region of interest" description="Disordered" evidence="9">
    <location>
        <begin position="198"/>
        <end position="221"/>
    </location>
</feature>
<evidence type="ECO:0000256" key="2">
    <source>
        <dbReference type="ARBA" id="ARBA00012483"/>
    </source>
</evidence>
<dbReference type="PROSITE" id="PS50089">
    <property type="entry name" value="ZF_RING_2"/>
    <property type="match status" value="1"/>
</dbReference>
<dbReference type="PANTHER" id="PTHR46463:SF16">
    <property type="entry name" value="E3 UBIQUITIN-PROTEIN LIGASE RHF1A"/>
    <property type="match status" value="1"/>
</dbReference>
<organism evidence="11 12">
    <name type="scientific">Heracleum sosnowskyi</name>
    <dbReference type="NCBI Taxonomy" id="360622"/>
    <lineage>
        <taxon>Eukaryota</taxon>
        <taxon>Viridiplantae</taxon>
        <taxon>Streptophyta</taxon>
        <taxon>Embryophyta</taxon>
        <taxon>Tracheophyta</taxon>
        <taxon>Spermatophyta</taxon>
        <taxon>Magnoliopsida</taxon>
        <taxon>eudicotyledons</taxon>
        <taxon>Gunneridae</taxon>
        <taxon>Pentapetalae</taxon>
        <taxon>asterids</taxon>
        <taxon>campanulids</taxon>
        <taxon>Apiales</taxon>
        <taxon>Apiaceae</taxon>
        <taxon>Apioideae</taxon>
        <taxon>apioid superclade</taxon>
        <taxon>Tordylieae</taxon>
        <taxon>Tordyliinae</taxon>
        <taxon>Heracleum</taxon>
    </lineage>
</organism>
<dbReference type="GO" id="GO:0008270">
    <property type="term" value="F:zinc ion binding"/>
    <property type="evidence" value="ECO:0007669"/>
    <property type="project" value="UniProtKB-KW"/>
</dbReference>
<keyword evidence="3" id="KW-0808">Transferase</keyword>
<name>A0AAD8MPL6_9APIA</name>
<feature type="region of interest" description="Disordered" evidence="9">
    <location>
        <begin position="131"/>
        <end position="155"/>
    </location>
</feature>
<gene>
    <name evidence="11" type="ORF">POM88_026848</name>
</gene>
<evidence type="ECO:0000313" key="12">
    <source>
        <dbReference type="Proteomes" id="UP001237642"/>
    </source>
</evidence>
<evidence type="ECO:0000256" key="7">
    <source>
        <dbReference type="ARBA" id="ARBA00022833"/>
    </source>
</evidence>
<evidence type="ECO:0000256" key="1">
    <source>
        <dbReference type="ARBA" id="ARBA00000900"/>
    </source>
</evidence>
<dbReference type="AlphaFoldDB" id="A0AAD8MPL6"/>
<dbReference type="PANTHER" id="PTHR46463">
    <property type="entry name" value="ZINC FINGER, RING/FYVE/PHD-TYPE"/>
    <property type="match status" value="1"/>
</dbReference>
<dbReference type="InterPro" id="IPR013083">
    <property type="entry name" value="Znf_RING/FYVE/PHD"/>
</dbReference>
<sequence>MSDSISTPEKSFPAISSGDDVCSICLEPFNITHDPPTVTNCKHEYHLQCILEWSQRSKECPICWQILALKDPTSQELFDAVANERILRSRIEARHINEHEDSPYVDASEFDEHVIRNFAAAASRLRHVNRRRRQRSAGIGPSQVHLSSPEDFQYFGSEPSQVNSEVYIPSAFFIDPTPPNMSPSAGNVVSHTIGTRDTTVEARQQSPGSPPSPNLSESVSFPESIKSKLSAASARYKDSFSKGTRGIKEKLLARNSSVKELSREVHREMSAGIAGVARMIERLDFASRKMGAPVPSSINDGGTTNLTCKGKGVDQSHRDTTGETMDDIGSDPIEVRPEVSFQLKN</sequence>
<dbReference type="Proteomes" id="UP001237642">
    <property type="component" value="Unassembled WGS sequence"/>
</dbReference>
<comment type="caution">
    <text evidence="11">The sequence shown here is derived from an EMBL/GenBank/DDBJ whole genome shotgun (WGS) entry which is preliminary data.</text>
</comment>
<proteinExistence type="predicted"/>
<evidence type="ECO:0000256" key="6">
    <source>
        <dbReference type="ARBA" id="ARBA00022786"/>
    </source>
</evidence>
<accession>A0AAD8MPL6</accession>
<keyword evidence="7" id="KW-0862">Zinc</keyword>
<keyword evidence="12" id="KW-1185">Reference proteome</keyword>
<evidence type="ECO:0000256" key="8">
    <source>
        <dbReference type="PROSITE-ProRule" id="PRU00175"/>
    </source>
</evidence>
<feature type="compositionally biased region" description="Polar residues" evidence="9">
    <location>
        <begin position="198"/>
        <end position="207"/>
    </location>
</feature>